<evidence type="ECO:0000313" key="2">
    <source>
        <dbReference type="Proteomes" id="UP001215280"/>
    </source>
</evidence>
<reference evidence="1" key="1">
    <citation type="submission" date="2023-03" db="EMBL/GenBank/DDBJ databases">
        <title>Massive genome expansion in bonnet fungi (Mycena s.s.) driven by repeated elements and novel gene families across ecological guilds.</title>
        <authorList>
            <consortium name="Lawrence Berkeley National Laboratory"/>
            <person name="Harder C.B."/>
            <person name="Miyauchi S."/>
            <person name="Viragh M."/>
            <person name="Kuo A."/>
            <person name="Thoen E."/>
            <person name="Andreopoulos B."/>
            <person name="Lu D."/>
            <person name="Skrede I."/>
            <person name="Drula E."/>
            <person name="Henrissat B."/>
            <person name="Morin E."/>
            <person name="Kohler A."/>
            <person name="Barry K."/>
            <person name="LaButti K."/>
            <person name="Morin E."/>
            <person name="Salamov A."/>
            <person name="Lipzen A."/>
            <person name="Mereny Z."/>
            <person name="Hegedus B."/>
            <person name="Baldrian P."/>
            <person name="Stursova M."/>
            <person name="Weitz H."/>
            <person name="Taylor A."/>
            <person name="Grigoriev I.V."/>
            <person name="Nagy L.G."/>
            <person name="Martin F."/>
            <person name="Kauserud H."/>
        </authorList>
    </citation>
    <scope>NUCLEOTIDE SEQUENCE</scope>
    <source>
        <strain evidence="1">CBHHK188m</strain>
    </source>
</reference>
<keyword evidence="2" id="KW-1185">Reference proteome</keyword>
<proteinExistence type="predicted"/>
<sequence length="143" mass="14860">MTQLLSVLATLTKDAQLEVTAASAAAPTVVSSPSPSSTPPPIATALAGFQIHGPWVAGTLYLVVPIAPLSVIPEARLAEDEDQRLWYCISKDTYIGVHTSHALAVAAVSGVSGSAMKSYKTQILAVDAFNELLGYHGMVAICP</sequence>
<accession>A0AAD7NRI0</accession>
<protein>
    <submittedName>
        <fullName evidence="1">Uncharacterized protein</fullName>
    </submittedName>
</protein>
<evidence type="ECO:0000313" key="1">
    <source>
        <dbReference type="EMBL" id="KAJ7772554.1"/>
    </source>
</evidence>
<comment type="caution">
    <text evidence="1">The sequence shown here is derived from an EMBL/GenBank/DDBJ whole genome shotgun (WGS) entry which is preliminary data.</text>
</comment>
<dbReference type="Proteomes" id="UP001215280">
    <property type="component" value="Unassembled WGS sequence"/>
</dbReference>
<organism evidence="1 2">
    <name type="scientific">Mycena maculata</name>
    <dbReference type="NCBI Taxonomy" id="230809"/>
    <lineage>
        <taxon>Eukaryota</taxon>
        <taxon>Fungi</taxon>
        <taxon>Dikarya</taxon>
        <taxon>Basidiomycota</taxon>
        <taxon>Agaricomycotina</taxon>
        <taxon>Agaricomycetes</taxon>
        <taxon>Agaricomycetidae</taxon>
        <taxon>Agaricales</taxon>
        <taxon>Marasmiineae</taxon>
        <taxon>Mycenaceae</taxon>
        <taxon>Mycena</taxon>
    </lineage>
</organism>
<gene>
    <name evidence="1" type="ORF">DFH07DRAFT_767875</name>
</gene>
<name>A0AAD7NRI0_9AGAR</name>
<dbReference type="EMBL" id="JARJLG010000019">
    <property type="protein sequence ID" value="KAJ7772554.1"/>
    <property type="molecule type" value="Genomic_DNA"/>
</dbReference>
<dbReference type="AlphaFoldDB" id="A0AAD7NRI0"/>